<protein>
    <submittedName>
        <fullName evidence="1">Uncharacterized protein</fullName>
    </submittedName>
</protein>
<proteinExistence type="predicted"/>
<evidence type="ECO:0000313" key="2">
    <source>
        <dbReference type="Proteomes" id="UP001605036"/>
    </source>
</evidence>
<reference evidence="1 2" key="1">
    <citation type="submission" date="2024-09" db="EMBL/GenBank/DDBJ databases">
        <title>Chromosome-scale assembly of Riccia fluitans.</title>
        <authorList>
            <person name="Paukszto L."/>
            <person name="Sawicki J."/>
            <person name="Karawczyk K."/>
            <person name="Piernik-Szablinska J."/>
            <person name="Szczecinska M."/>
            <person name="Mazdziarz M."/>
        </authorList>
    </citation>
    <scope>NUCLEOTIDE SEQUENCE [LARGE SCALE GENOMIC DNA]</scope>
    <source>
        <strain evidence="1">Rf_01</strain>
        <tissue evidence="1">Aerial parts of the thallus</tissue>
    </source>
</reference>
<comment type="caution">
    <text evidence="1">The sequence shown here is derived from an EMBL/GenBank/DDBJ whole genome shotgun (WGS) entry which is preliminary data.</text>
</comment>
<organism evidence="1 2">
    <name type="scientific">Riccia fluitans</name>
    <dbReference type="NCBI Taxonomy" id="41844"/>
    <lineage>
        <taxon>Eukaryota</taxon>
        <taxon>Viridiplantae</taxon>
        <taxon>Streptophyta</taxon>
        <taxon>Embryophyta</taxon>
        <taxon>Marchantiophyta</taxon>
        <taxon>Marchantiopsida</taxon>
        <taxon>Marchantiidae</taxon>
        <taxon>Marchantiales</taxon>
        <taxon>Ricciaceae</taxon>
        <taxon>Riccia</taxon>
    </lineage>
</organism>
<dbReference type="AlphaFoldDB" id="A0ABD1YEY1"/>
<dbReference type="Proteomes" id="UP001605036">
    <property type="component" value="Unassembled WGS sequence"/>
</dbReference>
<sequence length="68" mass="8066">MAPCNNKSLKVKTKEVKIPYLTKTNKKKMEDWDLGGLFAVEWNRSYEDLVEELVDHFDQKVAIPKYEY</sequence>
<accession>A0ABD1YEY1</accession>
<gene>
    <name evidence="1" type="ORF">R1flu_013766</name>
</gene>
<keyword evidence="2" id="KW-1185">Reference proteome</keyword>
<name>A0ABD1YEY1_9MARC</name>
<evidence type="ECO:0000313" key="1">
    <source>
        <dbReference type="EMBL" id="KAL2629080.1"/>
    </source>
</evidence>
<dbReference type="EMBL" id="JBHFFA010000004">
    <property type="protein sequence ID" value="KAL2629080.1"/>
    <property type="molecule type" value="Genomic_DNA"/>
</dbReference>